<evidence type="ECO:0000256" key="1">
    <source>
        <dbReference type="SAM" id="SignalP"/>
    </source>
</evidence>
<feature type="chain" id="PRO_5045420777" evidence="1">
    <location>
        <begin position="19"/>
        <end position="172"/>
    </location>
</feature>
<keyword evidence="4" id="KW-1185">Reference proteome</keyword>
<feature type="signal peptide" evidence="1">
    <location>
        <begin position="1"/>
        <end position="18"/>
    </location>
</feature>
<evidence type="ECO:0000313" key="3">
    <source>
        <dbReference type="EMBL" id="MFL9836935.1"/>
    </source>
</evidence>
<feature type="domain" description="Lipocalin-like" evidence="2">
    <location>
        <begin position="38"/>
        <end position="112"/>
    </location>
</feature>
<dbReference type="RefSeq" id="WP_408073962.1">
    <property type="nucleotide sequence ID" value="NZ_JBELQB010000003.1"/>
</dbReference>
<dbReference type="EMBL" id="JBELQB010000003">
    <property type="protein sequence ID" value="MFL9836935.1"/>
    <property type="molecule type" value="Genomic_DNA"/>
</dbReference>
<dbReference type="Pfam" id="PF13648">
    <property type="entry name" value="Lipocalin_4"/>
    <property type="match status" value="1"/>
</dbReference>
<protein>
    <submittedName>
        <fullName evidence="3">Lipocalin family protein</fullName>
    </submittedName>
</protein>
<reference evidence="3 4" key="1">
    <citation type="submission" date="2024-06" db="EMBL/GenBank/DDBJ databases">
        <authorList>
            <person name="Kaempfer P."/>
            <person name="Viver T."/>
        </authorList>
    </citation>
    <scope>NUCLEOTIDE SEQUENCE [LARGE SCALE GENOMIC DNA]</scope>
    <source>
        <strain evidence="3 4">ST-75</strain>
    </source>
</reference>
<evidence type="ECO:0000259" key="2">
    <source>
        <dbReference type="Pfam" id="PF13648"/>
    </source>
</evidence>
<organism evidence="3 4">
    <name type="scientific">Flavobacterium rhizophilum</name>
    <dbReference type="NCBI Taxonomy" id="3163296"/>
    <lineage>
        <taxon>Bacteria</taxon>
        <taxon>Pseudomonadati</taxon>
        <taxon>Bacteroidota</taxon>
        <taxon>Flavobacteriia</taxon>
        <taxon>Flavobacteriales</taxon>
        <taxon>Flavobacteriaceae</taxon>
        <taxon>Flavobacterium</taxon>
    </lineage>
</organism>
<accession>A0ABW8YAJ7</accession>
<evidence type="ECO:0000313" key="4">
    <source>
        <dbReference type="Proteomes" id="UP001629059"/>
    </source>
</evidence>
<sequence length="172" mass="19420">MKKIVAVLFVALAFAACTSDDDVETVDNGLHNPYTGSILGEWKAIGVSYQGEEFPLGCELETPTEQDVLFTFFEDNTFTVVHNCGQYLPYNSGTYTKTGNVLTLYFANEEEEEDIQEKAHMVVIQENDPETEEEESFILEWRFGIGNSGMLENFDVQVEKQIPVEENPIVED</sequence>
<comment type="caution">
    <text evidence="3">The sequence shown here is derived from an EMBL/GenBank/DDBJ whole genome shotgun (WGS) entry which is preliminary data.</text>
</comment>
<dbReference type="Proteomes" id="UP001629059">
    <property type="component" value="Unassembled WGS sequence"/>
</dbReference>
<name>A0ABW8YAJ7_9FLAO</name>
<gene>
    <name evidence="3" type="ORF">ABS768_05455</name>
</gene>
<dbReference type="InterPro" id="IPR024311">
    <property type="entry name" value="Lipocalin-like"/>
</dbReference>
<keyword evidence="1" id="KW-0732">Signal</keyword>
<proteinExistence type="predicted"/>
<dbReference type="PROSITE" id="PS51257">
    <property type="entry name" value="PROKAR_LIPOPROTEIN"/>
    <property type="match status" value="1"/>
</dbReference>